<sequence>SSSSSRGLRPQHRRRPPRLSTTTAALPRHNDNHPPRVAVVVPRPLGGCCCSSSQAAPRPPTPSTSMAPVTRPRRLTRSRAWSSTPARSRCRLWGDQMQIPGIISWLIIS</sequence>
<reference evidence="2" key="2">
    <citation type="submission" date="2018-03" db="EMBL/GenBank/DDBJ databases">
        <title>The Triticum urartu genome reveals the dynamic nature of wheat genome evolution.</title>
        <authorList>
            <person name="Ling H."/>
            <person name="Ma B."/>
            <person name="Shi X."/>
            <person name="Liu H."/>
            <person name="Dong L."/>
            <person name="Sun H."/>
            <person name="Cao Y."/>
            <person name="Gao Q."/>
            <person name="Zheng S."/>
            <person name="Li Y."/>
            <person name="Yu Y."/>
            <person name="Du H."/>
            <person name="Qi M."/>
            <person name="Li Y."/>
            <person name="Yu H."/>
            <person name="Cui Y."/>
            <person name="Wang N."/>
            <person name="Chen C."/>
            <person name="Wu H."/>
            <person name="Zhao Y."/>
            <person name="Zhang J."/>
            <person name="Li Y."/>
            <person name="Zhou W."/>
            <person name="Zhang B."/>
            <person name="Hu W."/>
            <person name="Eijk M."/>
            <person name="Tang J."/>
            <person name="Witsenboer H."/>
            <person name="Zhao S."/>
            <person name="Li Z."/>
            <person name="Zhang A."/>
            <person name="Wang D."/>
            <person name="Liang C."/>
        </authorList>
    </citation>
    <scope>NUCLEOTIDE SEQUENCE [LARGE SCALE GENOMIC DNA]</scope>
    <source>
        <strain evidence="2">cv. G1812</strain>
    </source>
</reference>
<evidence type="ECO:0000256" key="1">
    <source>
        <dbReference type="SAM" id="MobiDB-lite"/>
    </source>
</evidence>
<dbReference type="EnsemblPlants" id="TuG1812G0500001630.01.T01">
    <property type="protein sequence ID" value="TuG1812G0500001630.01.T01.cds269407"/>
    <property type="gene ID" value="TuG1812G0500001630.01"/>
</dbReference>
<name>A0A8R7QFZ7_TRIUA</name>
<keyword evidence="3" id="KW-1185">Reference proteome</keyword>
<organism evidence="2 3">
    <name type="scientific">Triticum urartu</name>
    <name type="common">Red wild einkorn</name>
    <name type="synonym">Crithodium urartu</name>
    <dbReference type="NCBI Taxonomy" id="4572"/>
    <lineage>
        <taxon>Eukaryota</taxon>
        <taxon>Viridiplantae</taxon>
        <taxon>Streptophyta</taxon>
        <taxon>Embryophyta</taxon>
        <taxon>Tracheophyta</taxon>
        <taxon>Spermatophyta</taxon>
        <taxon>Magnoliopsida</taxon>
        <taxon>Liliopsida</taxon>
        <taxon>Poales</taxon>
        <taxon>Poaceae</taxon>
        <taxon>BOP clade</taxon>
        <taxon>Pooideae</taxon>
        <taxon>Triticodae</taxon>
        <taxon>Triticeae</taxon>
        <taxon>Triticinae</taxon>
        <taxon>Triticum</taxon>
    </lineage>
</organism>
<dbReference type="Gramene" id="TuG1812G0500001630.01.T01">
    <property type="protein sequence ID" value="TuG1812G0500001630.01.T01.cds269407"/>
    <property type="gene ID" value="TuG1812G0500001630.01"/>
</dbReference>
<reference evidence="3" key="1">
    <citation type="journal article" date="2013" name="Nature">
        <title>Draft genome of the wheat A-genome progenitor Triticum urartu.</title>
        <authorList>
            <person name="Ling H.Q."/>
            <person name="Zhao S."/>
            <person name="Liu D."/>
            <person name="Wang J."/>
            <person name="Sun H."/>
            <person name="Zhang C."/>
            <person name="Fan H."/>
            <person name="Li D."/>
            <person name="Dong L."/>
            <person name="Tao Y."/>
            <person name="Gao C."/>
            <person name="Wu H."/>
            <person name="Li Y."/>
            <person name="Cui Y."/>
            <person name="Guo X."/>
            <person name="Zheng S."/>
            <person name="Wang B."/>
            <person name="Yu K."/>
            <person name="Liang Q."/>
            <person name="Yang W."/>
            <person name="Lou X."/>
            <person name="Chen J."/>
            <person name="Feng M."/>
            <person name="Jian J."/>
            <person name="Zhang X."/>
            <person name="Luo G."/>
            <person name="Jiang Y."/>
            <person name="Liu J."/>
            <person name="Wang Z."/>
            <person name="Sha Y."/>
            <person name="Zhang B."/>
            <person name="Wu H."/>
            <person name="Tang D."/>
            <person name="Shen Q."/>
            <person name="Xue P."/>
            <person name="Zou S."/>
            <person name="Wang X."/>
            <person name="Liu X."/>
            <person name="Wang F."/>
            <person name="Yang Y."/>
            <person name="An X."/>
            <person name="Dong Z."/>
            <person name="Zhang K."/>
            <person name="Zhang X."/>
            <person name="Luo M.C."/>
            <person name="Dvorak J."/>
            <person name="Tong Y."/>
            <person name="Wang J."/>
            <person name="Yang H."/>
            <person name="Li Z."/>
            <person name="Wang D."/>
            <person name="Zhang A."/>
            <person name="Wang J."/>
        </authorList>
    </citation>
    <scope>NUCLEOTIDE SEQUENCE</scope>
    <source>
        <strain evidence="3">cv. G1812</strain>
    </source>
</reference>
<protein>
    <submittedName>
        <fullName evidence="2">Uncharacterized protein</fullName>
    </submittedName>
</protein>
<dbReference type="AlphaFoldDB" id="A0A8R7QFZ7"/>
<evidence type="ECO:0000313" key="3">
    <source>
        <dbReference type="Proteomes" id="UP000015106"/>
    </source>
</evidence>
<accession>A0A8R7QFZ7</accession>
<dbReference type="Proteomes" id="UP000015106">
    <property type="component" value="Chromosome 5"/>
</dbReference>
<feature type="region of interest" description="Disordered" evidence="1">
    <location>
        <begin position="51"/>
        <end position="82"/>
    </location>
</feature>
<proteinExistence type="predicted"/>
<feature type="region of interest" description="Disordered" evidence="1">
    <location>
        <begin position="1"/>
        <end position="35"/>
    </location>
</feature>
<reference evidence="2" key="3">
    <citation type="submission" date="2022-06" db="UniProtKB">
        <authorList>
            <consortium name="EnsemblPlants"/>
        </authorList>
    </citation>
    <scope>IDENTIFICATION</scope>
</reference>
<evidence type="ECO:0000313" key="2">
    <source>
        <dbReference type="EnsemblPlants" id="TuG1812G0500001630.01.T01.cds269407"/>
    </source>
</evidence>